<evidence type="ECO:0000313" key="3">
    <source>
        <dbReference type="Proteomes" id="UP000030710"/>
    </source>
</evidence>
<feature type="domain" description="PLD phosphodiesterase" evidence="1">
    <location>
        <begin position="60"/>
        <end position="82"/>
    </location>
</feature>
<protein>
    <recommendedName>
        <fullName evidence="1">PLD phosphodiesterase domain-containing protein</fullName>
    </recommendedName>
</protein>
<dbReference type="RefSeq" id="WP_021056064.1">
    <property type="nucleotide sequence ID" value="NZ_KE356561.1"/>
</dbReference>
<evidence type="ECO:0000259" key="1">
    <source>
        <dbReference type="PROSITE" id="PS50035"/>
    </source>
</evidence>
<dbReference type="PROSITE" id="PS50035">
    <property type="entry name" value="PLD"/>
    <property type="match status" value="1"/>
</dbReference>
<dbReference type="AlphaFoldDB" id="U1PW00"/>
<dbReference type="InterPro" id="IPR001736">
    <property type="entry name" value="PLipase_D/transphosphatidylase"/>
</dbReference>
<dbReference type="GO" id="GO:0003824">
    <property type="term" value="F:catalytic activity"/>
    <property type="evidence" value="ECO:0007669"/>
    <property type="project" value="InterPro"/>
</dbReference>
<accession>U1PW00</accession>
<gene>
    <name evidence="2" type="ORF">J07HQW2_03081</name>
</gene>
<dbReference type="EMBL" id="KE356561">
    <property type="protein sequence ID" value="ERG96601.1"/>
    <property type="molecule type" value="Genomic_DNA"/>
</dbReference>
<dbReference type="STRING" id="1238425.J07HQW2_03081"/>
<dbReference type="Gene3D" id="3.30.870.10">
    <property type="entry name" value="Endonuclease Chain A"/>
    <property type="match status" value="1"/>
</dbReference>
<dbReference type="Pfam" id="PF13091">
    <property type="entry name" value="PLDc_2"/>
    <property type="match status" value="1"/>
</dbReference>
<reference evidence="2 3" key="1">
    <citation type="journal article" date="2013" name="PLoS ONE">
        <title>Assembly-driven community genomics of a hypersaline microbial ecosystem.</title>
        <authorList>
            <person name="Podell S."/>
            <person name="Ugalde J.A."/>
            <person name="Narasingarao P."/>
            <person name="Banfield J.F."/>
            <person name="Heidelberg K.B."/>
            <person name="Allen E.E."/>
        </authorList>
    </citation>
    <scope>NUCLEOTIDE SEQUENCE [LARGE SCALE GENOMIC DNA]</scope>
    <source>
        <strain evidence="3">J07HQW2</strain>
    </source>
</reference>
<organism evidence="2 3">
    <name type="scientific">Haloquadratum walsbyi J07HQW2</name>
    <dbReference type="NCBI Taxonomy" id="1238425"/>
    <lineage>
        <taxon>Archaea</taxon>
        <taxon>Methanobacteriati</taxon>
        <taxon>Methanobacteriota</taxon>
        <taxon>Stenosarchaea group</taxon>
        <taxon>Halobacteria</taxon>
        <taxon>Halobacteriales</taxon>
        <taxon>Haloferacaceae</taxon>
        <taxon>Haloquadratum</taxon>
    </lineage>
</organism>
<dbReference type="SUPFAM" id="SSF56024">
    <property type="entry name" value="Phospholipase D/nuclease"/>
    <property type="match status" value="1"/>
</dbReference>
<dbReference type="Proteomes" id="UP000030710">
    <property type="component" value="Unassembled WGS sequence"/>
</dbReference>
<sequence length="82" mass="9093">MPGPYFYVLVDATKRRIHVRLLLSWGWHDTDKDRAVVSRTSELNATGLPIRAQIVDSGDHFGKIHAKGAITDDHVSLVGSLN</sequence>
<dbReference type="InterPro" id="IPR025202">
    <property type="entry name" value="PLD-like_dom"/>
</dbReference>
<evidence type="ECO:0000313" key="2">
    <source>
        <dbReference type="EMBL" id="ERG96601.1"/>
    </source>
</evidence>
<proteinExistence type="predicted"/>
<name>U1PW00_9EURY</name>
<dbReference type="eggNOG" id="arCOG02039">
    <property type="taxonomic scope" value="Archaea"/>
</dbReference>
<dbReference type="HOGENOM" id="CLU_2550185_0_0_2"/>